<dbReference type="InterPro" id="IPR027417">
    <property type="entry name" value="P-loop_NTPase"/>
</dbReference>
<feature type="domain" description="RapZ-like N-terminal" evidence="5">
    <location>
        <begin position="5"/>
        <end position="156"/>
    </location>
</feature>
<feature type="domain" description="RapZ C-terminal" evidence="6">
    <location>
        <begin position="166"/>
        <end position="286"/>
    </location>
</feature>
<dbReference type="HAMAP" id="MF_00636">
    <property type="entry name" value="RapZ_like"/>
    <property type="match status" value="1"/>
</dbReference>
<evidence type="ECO:0000256" key="1">
    <source>
        <dbReference type="ARBA" id="ARBA00022741"/>
    </source>
</evidence>
<evidence type="ECO:0000256" key="3">
    <source>
        <dbReference type="ARBA" id="ARBA00023134"/>
    </source>
</evidence>
<dbReference type="GO" id="GO:0005524">
    <property type="term" value="F:ATP binding"/>
    <property type="evidence" value="ECO:0007669"/>
    <property type="project" value="UniProtKB-UniRule"/>
</dbReference>
<evidence type="ECO:0000259" key="6">
    <source>
        <dbReference type="Pfam" id="PF22740"/>
    </source>
</evidence>
<keyword evidence="1 4" id="KW-0547">Nucleotide-binding</keyword>
<evidence type="ECO:0000313" key="7">
    <source>
        <dbReference type="EMBL" id="VBB41747.1"/>
    </source>
</evidence>
<dbReference type="PANTHER" id="PTHR30448:SF0">
    <property type="entry name" value="RNASE ADAPTER PROTEIN RAPZ"/>
    <property type="match status" value="1"/>
</dbReference>
<organism evidence="7">
    <name type="scientific">Uncultured Desulfatiglans sp</name>
    <dbReference type="NCBI Taxonomy" id="1748965"/>
    <lineage>
        <taxon>Bacteria</taxon>
        <taxon>Pseudomonadati</taxon>
        <taxon>Thermodesulfobacteriota</taxon>
        <taxon>Desulfobacteria</taxon>
        <taxon>Desulfatiglandales</taxon>
        <taxon>Desulfatiglandaceae</taxon>
        <taxon>Desulfatiglans</taxon>
        <taxon>environmental samples</taxon>
    </lineage>
</organism>
<keyword evidence="2 4" id="KW-0067">ATP-binding</keyword>
<feature type="binding site" evidence="4">
    <location>
        <begin position="11"/>
        <end position="18"/>
    </location>
    <ligand>
        <name>ATP</name>
        <dbReference type="ChEBI" id="CHEBI:30616"/>
    </ligand>
</feature>
<name>A0A653A128_UNCDX</name>
<reference evidence="7" key="1">
    <citation type="submission" date="2018-07" db="EMBL/GenBank/DDBJ databases">
        <authorList>
            <consortium name="Genoscope - CEA"/>
            <person name="William W."/>
        </authorList>
    </citation>
    <scope>NUCLEOTIDE SEQUENCE</scope>
    <source>
        <strain evidence="7">IK1</strain>
    </source>
</reference>
<dbReference type="PIRSF" id="PIRSF005052">
    <property type="entry name" value="P-loopkin"/>
    <property type="match status" value="1"/>
</dbReference>
<dbReference type="EMBL" id="UPXX01000009">
    <property type="protein sequence ID" value="VBB41747.1"/>
    <property type="molecule type" value="Genomic_DNA"/>
</dbReference>
<dbReference type="SUPFAM" id="SSF52540">
    <property type="entry name" value="P-loop containing nucleoside triphosphate hydrolases"/>
    <property type="match status" value="1"/>
</dbReference>
<gene>
    <name evidence="7" type="ORF">TRIP_B170049</name>
</gene>
<evidence type="ECO:0000256" key="2">
    <source>
        <dbReference type="ARBA" id="ARBA00022840"/>
    </source>
</evidence>
<dbReference type="InterPro" id="IPR053930">
    <property type="entry name" value="RapZ-like_N"/>
</dbReference>
<dbReference type="NCBIfam" id="NF003828">
    <property type="entry name" value="PRK05416.1"/>
    <property type="match status" value="1"/>
</dbReference>
<proteinExistence type="inferred from homology"/>
<dbReference type="InterPro" id="IPR005337">
    <property type="entry name" value="RapZ-like"/>
</dbReference>
<keyword evidence="3 4" id="KW-0342">GTP-binding</keyword>
<protein>
    <submittedName>
        <fullName evidence="7">Uncharacterized protein</fullName>
    </submittedName>
</protein>
<dbReference type="Gene3D" id="3.40.50.300">
    <property type="entry name" value="P-loop containing nucleotide triphosphate hydrolases"/>
    <property type="match status" value="1"/>
</dbReference>
<feature type="binding site" evidence="4">
    <location>
        <begin position="62"/>
        <end position="65"/>
    </location>
    <ligand>
        <name>GTP</name>
        <dbReference type="ChEBI" id="CHEBI:37565"/>
    </ligand>
</feature>
<evidence type="ECO:0000256" key="4">
    <source>
        <dbReference type="HAMAP-Rule" id="MF_00636"/>
    </source>
</evidence>
<dbReference type="GO" id="GO:0005525">
    <property type="term" value="F:GTP binding"/>
    <property type="evidence" value="ECO:0007669"/>
    <property type="project" value="UniProtKB-UniRule"/>
</dbReference>
<accession>A0A653A128</accession>
<dbReference type="PANTHER" id="PTHR30448">
    <property type="entry name" value="RNASE ADAPTER PROTEIN RAPZ"/>
    <property type="match status" value="1"/>
</dbReference>
<sequence length="299" mass="34188">MKKFHLLIISGLSGSGKSTAIHALEDAGFFCVDNMPVLLLPRFLELRSGSGSEIQKLAFGMDLREEDFLQHYRDVFASLKQAGYRLHILFLEAAEEVLIKRYSQTRRQHPIGHSKGLRESIRFERKQLEGLKQIADQLIDTSAMTVHQLKEWILNHTSRHIRSGSMRINVLSFGFKYGVPAEADIMLDVRFIPNPYFIPELQPLSGTDPRVQQFVLKWPETAAFLARVFGLLDFLLPQYQKEGKAYLTLAFGCTGGRHRSVTVAEKVFDYLQDPGREVILTHRDMDLVSKDREIRNQTA</sequence>
<evidence type="ECO:0000259" key="5">
    <source>
        <dbReference type="Pfam" id="PF03668"/>
    </source>
</evidence>
<dbReference type="Pfam" id="PF22740">
    <property type="entry name" value="PapZ_C"/>
    <property type="match status" value="1"/>
</dbReference>
<dbReference type="InterPro" id="IPR053931">
    <property type="entry name" value="RapZ_C"/>
</dbReference>
<dbReference type="AlphaFoldDB" id="A0A653A128"/>
<dbReference type="Pfam" id="PF03668">
    <property type="entry name" value="RapZ-like_N"/>
    <property type="match status" value="1"/>
</dbReference>